<proteinExistence type="predicted"/>
<keyword evidence="3" id="KW-1185">Reference proteome</keyword>
<dbReference type="AlphaFoldDB" id="A0A265NE98"/>
<protein>
    <submittedName>
        <fullName evidence="2">Uncharacterized protein</fullName>
    </submittedName>
</protein>
<gene>
    <name evidence="2" type="ORF">CIL03_04280</name>
</gene>
<dbReference type="EMBL" id="NPMS01000001">
    <property type="protein sequence ID" value="OZU90370.1"/>
    <property type="molecule type" value="Genomic_DNA"/>
</dbReference>
<name>A0A265NE98_9BACI</name>
<evidence type="ECO:0000313" key="2">
    <source>
        <dbReference type="EMBL" id="OZU90370.1"/>
    </source>
</evidence>
<dbReference type="Proteomes" id="UP000216498">
    <property type="component" value="Unassembled WGS sequence"/>
</dbReference>
<accession>A0A265NE98</accession>
<evidence type="ECO:0000313" key="3">
    <source>
        <dbReference type="Proteomes" id="UP000216498"/>
    </source>
</evidence>
<reference evidence="2 3" key="1">
    <citation type="submission" date="2017-08" db="EMBL/GenBank/DDBJ databases">
        <title>Virgibacillus indicus sp. nov. and Virgibacillus profoundi sp. nov, two moderately halophilic bacteria isolated from marine sediment by using the Microfluidic Streak Plate.</title>
        <authorList>
            <person name="Xu B."/>
            <person name="Hu B."/>
            <person name="Wang J."/>
            <person name="Zhu Y."/>
            <person name="Huang L."/>
            <person name="Du W."/>
            <person name="Huang Y."/>
        </authorList>
    </citation>
    <scope>NUCLEOTIDE SEQUENCE [LARGE SCALE GENOMIC DNA]</scope>
    <source>
        <strain evidence="2 3">IO3-P2-C2</strain>
    </source>
</reference>
<sequence length="64" mass="7124">MPLNRGMPTLALAVFSRPSFNTGVDVDLVKDVLLRTPRPGTAHGSSHRKPLWQRRTDLHPVGPR</sequence>
<feature type="region of interest" description="Disordered" evidence="1">
    <location>
        <begin position="37"/>
        <end position="64"/>
    </location>
</feature>
<evidence type="ECO:0000256" key="1">
    <source>
        <dbReference type="SAM" id="MobiDB-lite"/>
    </source>
</evidence>
<comment type="caution">
    <text evidence="2">The sequence shown here is derived from an EMBL/GenBank/DDBJ whole genome shotgun (WGS) entry which is preliminary data.</text>
</comment>
<organism evidence="2 3">
    <name type="scientific">Virgibacillus indicus</name>
    <dbReference type="NCBI Taxonomy" id="2024554"/>
    <lineage>
        <taxon>Bacteria</taxon>
        <taxon>Bacillati</taxon>
        <taxon>Bacillota</taxon>
        <taxon>Bacilli</taxon>
        <taxon>Bacillales</taxon>
        <taxon>Bacillaceae</taxon>
        <taxon>Virgibacillus</taxon>
    </lineage>
</organism>